<evidence type="ECO:0000313" key="1">
    <source>
        <dbReference type="EMBL" id="GHG15349.1"/>
    </source>
</evidence>
<organism evidence="1 2">
    <name type="scientific">Streptomyces filamentosus</name>
    <name type="common">Streptomyces roseosporus</name>
    <dbReference type="NCBI Taxonomy" id="67294"/>
    <lineage>
        <taxon>Bacteria</taxon>
        <taxon>Bacillati</taxon>
        <taxon>Actinomycetota</taxon>
        <taxon>Actinomycetes</taxon>
        <taxon>Kitasatosporales</taxon>
        <taxon>Streptomycetaceae</taxon>
        <taxon>Streptomyces</taxon>
    </lineage>
</organism>
<gene>
    <name evidence="1" type="ORF">GCM10017667_56120</name>
</gene>
<keyword evidence="2" id="KW-1185">Reference proteome</keyword>
<accession>A0A919BUH2</accession>
<dbReference type="RefSeq" id="WP_190043598.1">
    <property type="nucleotide sequence ID" value="NZ_BNBE01000003.1"/>
</dbReference>
<name>A0A919BUH2_STRFL</name>
<reference evidence="1" key="2">
    <citation type="submission" date="2020-09" db="EMBL/GenBank/DDBJ databases">
        <authorList>
            <person name="Sun Q."/>
            <person name="Ohkuma M."/>
        </authorList>
    </citation>
    <scope>NUCLEOTIDE SEQUENCE</scope>
    <source>
        <strain evidence="1">JCM 4122</strain>
    </source>
</reference>
<dbReference type="Proteomes" id="UP000632849">
    <property type="component" value="Unassembled WGS sequence"/>
</dbReference>
<reference evidence="1" key="1">
    <citation type="journal article" date="2014" name="Int. J. Syst. Evol. Microbiol.">
        <title>Complete genome sequence of Corynebacterium casei LMG S-19264T (=DSM 44701T), isolated from a smear-ripened cheese.</title>
        <authorList>
            <consortium name="US DOE Joint Genome Institute (JGI-PGF)"/>
            <person name="Walter F."/>
            <person name="Albersmeier A."/>
            <person name="Kalinowski J."/>
            <person name="Ruckert C."/>
        </authorList>
    </citation>
    <scope>NUCLEOTIDE SEQUENCE</scope>
    <source>
        <strain evidence="1">JCM 4122</strain>
    </source>
</reference>
<evidence type="ECO:0000313" key="2">
    <source>
        <dbReference type="Proteomes" id="UP000632849"/>
    </source>
</evidence>
<comment type="caution">
    <text evidence="1">The sequence shown here is derived from an EMBL/GenBank/DDBJ whole genome shotgun (WGS) entry which is preliminary data.</text>
</comment>
<dbReference type="AlphaFoldDB" id="A0A919BUH2"/>
<dbReference type="EMBL" id="BNBE01000003">
    <property type="protein sequence ID" value="GHG15349.1"/>
    <property type="molecule type" value="Genomic_DNA"/>
</dbReference>
<sequence>MTDQPKPCRSTQHCAVHGFCHRCTPSLDDATAHLVEAIDAAGIEYPTASRVYAQLAATVRDAARTAARQTTGQDDTEPTLRDRLRRAICEAEGFTWDTDMLEPDEYGDHADAVLQVLSEPLPQRKEFAAPAVGQPAEAHGVDRAAILDEAIEAVLGRVEAYEGMGQDAVDRNRERTAIVSMLRCMAVEGER</sequence>
<proteinExistence type="predicted"/>
<protein>
    <submittedName>
        <fullName evidence="1">Uncharacterized protein</fullName>
    </submittedName>
</protein>